<dbReference type="PANTHER" id="PTHR36503">
    <property type="entry name" value="BLR2520 PROTEIN"/>
    <property type="match status" value="1"/>
</dbReference>
<proteinExistence type="predicted"/>
<name>A0ABD5E6F2_9ACTN</name>
<gene>
    <name evidence="2" type="ORF">RM574_12835</name>
</gene>
<dbReference type="AlphaFoldDB" id="A0ABD5E6F2"/>
<dbReference type="InterPro" id="IPR004360">
    <property type="entry name" value="Glyas_Fos-R_dOase_dom"/>
</dbReference>
<accession>A0ABD5E6F2</accession>
<comment type="caution">
    <text evidence="2">The sequence shown here is derived from an EMBL/GenBank/DDBJ whole genome shotgun (WGS) entry which is preliminary data.</text>
</comment>
<dbReference type="SUPFAM" id="SSF54593">
    <property type="entry name" value="Glyoxalase/Bleomycin resistance protein/Dihydroxybiphenyl dioxygenase"/>
    <property type="match status" value="1"/>
</dbReference>
<protein>
    <submittedName>
        <fullName evidence="2">VOC family protein</fullName>
    </submittedName>
</protein>
<dbReference type="InterPro" id="IPR037523">
    <property type="entry name" value="VOC_core"/>
</dbReference>
<sequence>MSYQQMIFINLVVNDLSVTKKFFTDLGFRLNEQFSDEETASVVISDTIITMLHTRERFAQYTPTGKTPADATATTEVLLTLSARSREEADMLADRALASGGSPAREAEDHGFMYGRSFTDPDGHVWEVVWMDPTQIQE</sequence>
<dbReference type="RefSeq" id="WP_093853033.1">
    <property type="nucleotide sequence ID" value="NZ_JAVRER010000016.1"/>
</dbReference>
<dbReference type="InterPro" id="IPR029068">
    <property type="entry name" value="Glyas_Bleomycin-R_OHBP_Dase"/>
</dbReference>
<dbReference type="PROSITE" id="PS51819">
    <property type="entry name" value="VOC"/>
    <property type="match status" value="1"/>
</dbReference>
<dbReference type="Pfam" id="PF00903">
    <property type="entry name" value="Glyoxalase"/>
    <property type="match status" value="1"/>
</dbReference>
<dbReference type="EMBL" id="JAVRER010000016">
    <property type="protein sequence ID" value="MDT0416377.1"/>
    <property type="molecule type" value="Genomic_DNA"/>
</dbReference>
<reference evidence="3" key="1">
    <citation type="submission" date="2023-07" db="EMBL/GenBank/DDBJ databases">
        <title>30 novel species of actinomycetes from the DSMZ collection.</title>
        <authorList>
            <person name="Nouioui I."/>
        </authorList>
    </citation>
    <scope>NUCLEOTIDE SEQUENCE [LARGE SCALE GENOMIC DNA]</scope>
    <source>
        <strain evidence="3">DSM 41982</strain>
    </source>
</reference>
<dbReference type="PANTHER" id="PTHR36503:SF2">
    <property type="entry name" value="BLR2408 PROTEIN"/>
    <property type="match status" value="1"/>
</dbReference>
<organism evidence="2 3">
    <name type="scientific">Streptomyces evansiae</name>
    <dbReference type="NCBI Taxonomy" id="3075535"/>
    <lineage>
        <taxon>Bacteria</taxon>
        <taxon>Bacillati</taxon>
        <taxon>Actinomycetota</taxon>
        <taxon>Actinomycetes</taxon>
        <taxon>Kitasatosporales</taxon>
        <taxon>Streptomycetaceae</taxon>
        <taxon>Streptomyces</taxon>
    </lineage>
</organism>
<dbReference type="Gene3D" id="3.10.180.10">
    <property type="entry name" value="2,3-Dihydroxybiphenyl 1,2-Dioxygenase, domain 1"/>
    <property type="match status" value="1"/>
</dbReference>
<evidence type="ECO:0000313" key="2">
    <source>
        <dbReference type="EMBL" id="MDT0416377.1"/>
    </source>
</evidence>
<feature type="domain" description="VOC" evidence="1">
    <location>
        <begin position="5"/>
        <end position="131"/>
    </location>
</feature>
<evidence type="ECO:0000259" key="1">
    <source>
        <dbReference type="PROSITE" id="PS51819"/>
    </source>
</evidence>
<dbReference type="Proteomes" id="UP001183607">
    <property type="component" value="Unassembled WGS sequence"/>
</dbReference>
<evidence type="ECO:0000313" key="3">
    <source>
        <dbReference type="Proteomes" id="UP001183607"/>
    </source>
</evidence>